<keyword evidence="3 6" id="KW-0540">Nuclease</keyword>
<dbReference type="OrthoDB" id="9800549at2"/>
<dbReference type="RefSeq" id="WP_113889670.1">
    <property type="nucleotide sequence ID" value="NZ_QNRK01000013.1"/>
</dbReference>
<keyword evidence="2 6" id="KW-0819">tRNA processing</keyword>
<dbReference type="InterPro" id="IPR002121">
    <property type="entry name" value="HRDC_dom"/>
</dbReference>
<dbReference type="CDD" id="cd06142">
    <property type="entry name" value="RNaseD_exo"/>
    <property type="match status" value="1"/>
</dbReference>
<dbReference type="PANTHER" id="PTHR47649">
    <property type="entry name" value="RIBONUCLEASE D"/>
    <property type="match status" value="1"/>
</dbReference>
<dbReference type="SMART" id="SM00474">
    <property type="entry name" value="35EXOc"/>
    <property type="match status" value="1"/>
</dbReference>
<reference evidence="8 9" key="1">
    <citation type="submission" date="2018-06" db="EMBL/GenBank/DDBJ databases">
        <title>Genomic Encyclopedia of Type Strains, Phase IV (KMG-IV): sequencing the most valuable type-strain genomes for metagenomic binning, comparative biology and taxonomic classification.</title>
        <authorList>
            <person name="Goeker M."/>
        </authorList>
    </citation>
    <scope>NUCLEOTIDE SEQUENCE [LARGE SCALE GENOMIC DNA]</scope>
    <source>
        <strain evidence="8 9">DSM 24875</strain>
    </source>
</reference>
<evidence type="ECO:0000256" key="3">
    <source>
        <dbReference type="ARBA" id="ARBA00022722"/>
    </source>
</evidence>
<dbReference type="GO" id="GO:0042780">
    <property type="term" value="P:tRNA 3'-end processing"/>
    <property type="evidence" value="ECO:0007669"/>
    <property type="project" value="UniProtKB-UniRule"/>
</dbReference>
<dbReference type="GO" id="GO:0008408">
    <property type="term" value="F:3'-5' exonuclease activity"/>
    <property type="evidence" value="ECO:0007669"/>
    <property type="project" value="InterPro"/>
</dbReference>
<dbReference type="PANTHER" id="PTHR47649:SF1">
    <property type="entry name" value="RIBONUCLEASE D"/>
    <property type="match status" value="1"/>
</dbReference>
<dbReference type="NCBIfam" id="TIGR01388">
    <property type="entry name" value="rnd"/>
    <property type="match status" value="1"/>
</dbReference>
<comment type="function">
    <text evidence="6">Exonuclease involved in the 3' processing of various precursor tRNAs. Initiates hydrolysis at the 3'-terminus of an RNA molecule and releases 5'-mononucleotides.</text>
</comment>
<dbReference type="InterPro" id="IPR012337">
    <property type="entry name" value="RNaseH-like_sf"/>
</dbReference>
<dbReference type="InterPro" id="IPR006292">
    <property type="entry name" value="RNase_D"/>
</dbReference>
<organism evidence="8 9">
    <name type="scientific">Roseiarcus fermentans</name>
    <dbReference type="NCBI Taxonomy" id="1473586"/>
    <lineage>
        <taxon>Bacteria</taxon>
        <taxon>Pseudomonadati</taxon>
        <taxon>Pseudomonadota</taxon>
        <taxon>Alphaproteobacteria</taxon>
        <taxon>Hyphomicrobiales</taxon>
        <taxon>Roseiarcaceae</taxon>
        <taxon>Roseiarcus</taxon>
    </lineage>
</organism>
<dbReference type="SUPFAM" id="SSF53098">
    <property type="entry name" value="Ribonuclease H-like"/>
    <property type="match status" value="1"/>
</dbReference>
<name>A0A366FGG9_9HYPH</name>
<gene>
    <name evidence="6" type="primary">rnd</name>
    <name evidence="8" type="ORF">DFR50_1138</name>
</gene>
<comment type="cofactor">
    <cofactor evidence="6">
        <name>a divalent metal cation</name>
        <dbReference type="ChEBI" id="CHEBI:60240"/>
    </cofactor>
</comment>
<dbReference type="Gene3D" id="1.10.150.80">
    <property type="entry name" value="HRDC domain"/>
    <property type="match status" value="1"/>
</dbReference>
<evidence type="ECO:0000313" key="9">
    <source>
        <dbReference type="Proteomes" id="UP000253529"/>
    </source>
</evidence>
<evidence type="ECO:0000256" key="6">
    <source>
        <dbReference type="HAMAP-Rule" id="MF_01899"/>
    </source>
</evidence>
<dbReference type="InterPro" id="IPR036397">
    <property type="entry name" value="RNaseH_sf"/>
</dbReference>
<dbReference type="Gene3D" id="3.30.420.10">
    <property type="entry name" value="Ribonuclease H-like superfamily/Ribonuclease H"/>
    <property type="match status" value="1"/>
</dbReference>
<evidence type="ECO:0000256" key="5">
    <source>
        <dbReference type="ARBA" id="ARBA00022839"/>
    </source>
</evidence>
<dbReference type="SUPFAM" id="SSF47819">
    <property type="entry name" value="HRDC-like"/>
    <property type="match status" value="2"/>
</dbReference>
<keyword evidence="9" id="KW-1185">Reference proteome</keyword>
<dbReference type="EMBL" id="QNRK01000013">
    <property type="protein sequence ID" value="RBP12819.1"/>
    <property type="molecule type" value="Genomic_DNA"/>
</dbReference>
<protein>
    <recommendedName>
        <fullName evidence="6">Ribonuclease D</fullName>
        <shortName evidence="6">RNase D</shortName>
        <ecNumber evidence="6">3.1.13.5</ecNumber>
    </recommendedName>
</protein>
<dbReference type="AlphaFoldDB" id="A0A366FGG9"/>
<comment type="catalytic activity">
    <reaction evidence="6">
        <text>Exonucleolytic cleavage that removes extra residues from the 3'-terminus of tRNA to produce 5'-mononucleotides.</text>
        <dbReference type="EC" id="3.1.13.5"/>
    </reaction>
</comment>
<dbReference type="PROSITE" id="PS50967">
    <property type="entry name" value="HRDC"/>
    <property type="match status" value="1"/>
</dbReference>
<comment type="caution">
    <text evidence="8">The sequence shown here is derived from an EMBL/GenBank/DDBJ whole genome shotgun (WGS) entry which is preliminary data.</text>
</comment>
<dbReference type="Pfam" id="PF00570">
    <property type="entry name" value="HRDC"/>
    <property type="match status" value="1"/>
</dbReference>
<dbReference type="Proteomes" id="UP000253529">
    <property type="component" value="Unassembled WGS sequence"/>
</dbReference>
<evidence type="ECO:0000313" key="8">
    <source>
        <dbReference type="EMBL" id="RBP12819.1"/>
    </source>
</evidence>
<dbReference type="InterPro" id="IPR051086">
    <property type="entry name" value="RNase_D-like"/>
</dbReference>
<keyword evidence="4 6" id="KW-0378">Hydrolase</keyword>
<dbReference type="HAMAP" id="MF_01899">
    <property type="entry name" value="RNase_D"/>
    <property type="match status" value="1"/>
</dbReference>
<feature type="domain" description="HRDC" evidence="7">
    <location>
        <begin position="208"/>
        <end position="289"/>
    </location>
</feature>
<dbReference type="EC" id="3.1.13.5" evidence="6"/>
<dbReference type="SMART" id="SM00341">
    <property type="entry name" value="HRDC"/>
    <property type="match status" value="1"/>
</dbReference>
<keyword evidence="5 6" id="KW-0269">Exonuclease</keyword>
<dbReference type="InterPro" id="IPR002562">
    <property type="entry name" value="3'-5'_exonuclease_dom"/>
</dbReference>
<dbReference type="InterPro" id="IPR010997">
    <property type="entry name" value="HRDC-like_sf"/>
</dbReference>
<dbReference type="GO" id="GO:0005737">
    <property type="term" value="C:cytoplasm"/>
    <property type="evidence" value="ECO:0007669"/>
    <property type="project" value="UniProtKB-SubCell"/>
</dbReference>
<accession>A0A366FGG9</accession>
<evidence type="ECO:0000256" key="1">
    <source>
        <dbReference type="ARBA" id="ARBA00022490"/>
    </source>
</evidence>
<dbReference type="InterPro" id="IPR044876">
    <property type="entry name" value="HRDC_dom_sf"/>
</dbReference>
<comment type="similarity">
    <text evidence="6">Belongs to the RNase D family.</text>
</comment>
<dbReference type="GO" id="GO:0000166">
    <property type="term" value="F:nucleotide binding"/>
    <property type="evidence" value="ECO:0007669"/>
    <property type="project" value="InterPro"/>
</dbReference>
<dbReference type="GO" id="GO:0003676">
    <property type="term" value="F:nucleic acid binding"/>
    <property type="evidence" value="ECO:0007669"/>
    <property type="project" value="InterPro"/>
</dbReference>
<keyword evidence="1 6" id="KW-0963">Cytoplasm</keyword>
<comment type="subcellular location">
    <subcellularLocation>
        <location evidence="6">Cytoplasm</location>
    </subcellularLocation>
</comment>
<evidence type="ECO:0000256" key="2">
    <source>
        <dbReference type="ARBA" id="ARBA00022694"/>
    </source>
</evidence>
<evidence type="ECO:0000259" key="7">
    <source>
        <dbReference type="PROSITE" id="PS50967"/>
    </source>
</evidence>
<dbReference type="GO" id="GO:0033890">
    <property type="term" value="F:ribonuclease D activity"/>
    <property type="evidence" value="ECO:0007669"/>
    <property type="project" value="UniProtKB-UniRule"/>
</dbReference>
<evidence type="ECO:0000256" key="4">
    <source>
        <dbReference type="ARBA" id="ARBA00022801"/>
    </source>
</evidence>
<sequence>MSLITTTEELEAACLRMARHPFVTVDTEFLRETTFWPVLCVIQLATDDEALAIDALAEGLDLQPLLGLMADERVVKVFHAARQDLEIFWKLSGVLPTPLFDTQVAAMVCGYGDQVSYSELVQSVCRVPVDKSSRFTDWARRPLAEAQIAYAIGDVTHLRDVYRALTKRLAATGRQSWLDDEMKALTSPEVYEQHPERAWERYKTRARKPRDLACLMELAAWRESEAQARDVPRSRVLKDDVLIELSLAAPRSLEALANLRAFPRGMERSRAAGEILEAIERGVARDPKTLPKVERERRNGGGGGATVELLKVLLRQVSEESGVAGKLIATVDDLEAIAANDKADVAALSGWRRKLFGQRALELKHGRLALTVENGKVVTLEWRDAEGPPAEG</sequence>
<proteinExistence type="inferred from homology"/>
<dbReference type="Pfam" id="PF01612">
    <property type="entry name" value="DNA_pol_A_exo1"/>
    <property type="match status" value="1"/>
</dbReference>